<gene>
    <name evidence="2" type="ORF">H8693_10420</name>
</gene>
<accession>A0A926DLK5</accession>
<dbReference type="AlphaFoldDB" id="A0A926DLK5"/>
<protein>
    <submittedName>
        <fullName evidence="2">Uncharacterized protein</fullName>
    </submittedName>
</protein>
<dbReference type="RefSeq" id="WP_249280923.1">
    <property type="nucleotide sequence ID" value="NZ_JACRSS010000006.1"/>
</dbReference>
<feature type="signal peptide" evidence="1">
    <location>
        <begin position="1"/>
        <end position="26"/>
    </location>
</feature>
<comment type="caution">
    <text evidence="2">The sequence shown here is derived from an EMBL/GenBank/DDBJ whole genome shotgun (WGS) entry which is preliminary data.</text>
</comment>
<reference evidence="2" key="1">
    <citation type="submission" date="2020-08" db="EMBL/GenBank/DDBJ databases">
        <title>Genome public.</title>
        <authorList>
            <person name="Liu C."/>
            <person name="Sun Q."/>
        </authorList>
    </citation>
    <scope>NUCLEOTIDE SEQUENCE</scope>
    <source>
        <strain evidence="2">NSJ-63</strain>
    </source>
</reference>
<name>A0A926DLK5_9FIRM</name>
<dbReference type="Pfam" id="PF19499">
    <property type="entry name" value="DUF6034"/>
    <property type="match status" value="1"/>
</dbReference>
<organism evidence="2 3">
    <name type="scientific">Guopingia tenuis</name>
    <dbReference type="NCBI Taxonomy" id="2763656"/>
    <lineage>
        <taxon>Bacteria</taxon>
        <taxon>Bacillati</taxon>
        <taxon>Bacillota</taxon>
        <taxon>Clostridia</taxon>
        <taxon>Christensenellales</taxon>
        <taxon>Christensenellaceae</taxon>
        <taxon>Guopingia</taxon>
    </lineage>
</organism>
<sequence length="486" mass="55501">MKRAKSISSILAILLAFCILASACQATPEETFVAQKTGDLEEKIQATATPGPPTGVGSHYYLERTYESSGKTLIVDADITGGDESKMAVLTVEEKLFESGDSLKAIAEGLFPGYNLYEYGIFTKTDLREQIAEMELILFRLQNNLHTITGKPLKEGEDQVPTYLPESMQLPVDEYDKLYGDKEFSNIELAELNLKELHEKYNSAPEDEELGPPRYQIELKNSTLPQSNILCKKGDIRYSLNFINPEHGETGAALWVDRLTNYHEIGGELEDTLPDQPTPLSELKDPAELERIRALLKNTTGIDYMELYEFYQTDNACEYIFTRSYHGAVEDYVGEYLNLKPTDGDGVVVQQLWKPEYLSVTMYKGEIYQIRWKNPSRLVKVDNESVKILPWEEIQEIFERQIGYMMTPDEEGHEMFWWRPSNVKIERITLGLGKVLMKDTNEYKLIPVWNFFGRDDTYGSMEDASEKCYLSINALDGTIVDRNAMY</sequence>
<dbReference type="PROSITE" id="PS51257">
    <property type="entry name" value="PROKAR_LIPOPROTEIN"/>
    <property type="match status" value="1"/>
</dbReference>
<dbReference type="EMBL" id="JACRSS010000006">
    <property type="protein sequence ID" value="MBC8539340.1"/>
    <property type="molecule type" value="Genomic_DNA"/>
</dbReference>
<evidence type="ECO:0000313" key="3">
    <source>
        <dbReference type="Proteomes" id="UP000617951"/>
    </source>
</evidence>
<dbReference type="InterPro" id="IPR046098">
    <property type="entry name" value="DUF6034"/>
</dbReference>
<keyword evidence="1" id="KW-0732">Signal</keyword>
<proteinExistence type="predicted"/>
<evidence type="ECO:0000256" key="1">
    <source>
        <dbReference type="SAM" id="SignalP"/>
    </source>
</evidence>
<feature type="chain" id="PRO_5037436288" evidence="1">
    <location>
        <begin position="27"/>
        <end position="486"/>
    </location>
</feature>
<evidence type="ECO:0000313" key="2">
    <source>
        <dbReference type="EMBL" id="MBC8539340.1"/>
    </source>
</evidence>
<keyword evidence="3" id="KW-1185">Reference proteome</keyword>
<dbReference type="Proteomes" id="UP000617951">
    <property type="component" value="Unassembled WGS sequence"/>
</dbReference>